<evidence type="ECO:0000313" key="3">
    <source>
        <dbReference type="Proteomes" id="UP000367825"/>
    </source>
</evidence>
<reference evidence="2 3" key="1">
    <citation type="submission" date="2019-08" db="EMBL/GenBank/DDBJ databases">
        <authorList>
            <person name="Peeters C."/>
        </authorList>
    </citation>
    <scope>NUCLEOTIDE SEQUENCE [LARGE SCALE GENOMIC DNA]</scope>
    <source>
        <strain evidence="2 3">LMG 31109</strain>
    </source>
</reference>
<dbReference type="InterPro" id="IPR032466">
    <property type="entry name" value="Metal_Hydrolase"/>
</dbReference>
<dbReference type="Proteomes" id="UP000367825">
    <property type="component" value="Unassembled WGS sequence"/>
</dbReference>
<dbReference type="CDD" id="cd01300">
    <property type="entry name" value="YtcJ_like"/>
    <property type="match status" value="1"/>
</dbReference>
<accession>A0A5E4RGY6</accession>
<dbReference type="RefSeq" id="WP_150553696.1">
    <property type="nucleotide sequence ID" value="NZ_CABPSC010000001.1"/>
</dbReference>
<dbReference type="Gene3D" id="2.30.40.10">
    <property type="entry name" value="Urease, subunit C, domain 1"/>
    <property type="match status" value="1"/>
</dbReference>
<dbReference type="InterPro" id="IPR013108">
    <property type="entry name" value="Amidohydro_3"/>
</dbReference>
<dbReference type="PANTHER" id="PTHR22642:SF2">
    <property type="entry name" value="PROTEIN LONG AFTER FAR-RED 3"/>
    <property type="match status" value="1"/>
</dbReference>
<dbReference type="InterPro" id="IPR033932">
    <property type="entry name" value="YtcJ-like"/>
</dbReference>
<organism evidence="2 3">
    <name type="scientific">Pandoraea nosoerga</name>
    <dbReference type="NCBI Taxonomy" id="2508296"/>
    <lineage>
        <taxon>Bacteria</taxon>
        <taxon>Pseudomonadati</taxon>
        <taxon>Pseudomonadota</taxon>
        <taxon>Betaproteobacteria</taxon>
        <taxon>Burkholderiales</taxon>
        <taxon>Burkholderiaceae</taxon>
        <taxon>Pandoraea</taxon>
    </lineage>
</organism>
<proteinExistence type="predicted"/>
<evidence type="ECO:0000259" key="1">
    <source>
        <dbReference type="Pfam" id="PF07969"/>
    </source>
</evidence>
<dbReference type="Pfam" id="PF07969">
    <property type="entry name" value="Amidohydro_3"/>
    <property type="match status" value="1"/>
</dbReference>
<dbReference type="InterPro" id="IPR011059">
    <property type="entry name" value="Metal-dep_hydrolase_composite"/>
</dbReference>
<evidence type="ECO:0000313" key="2">
    <source>
        <dbReference type="EMBL" id="VVD61279.1"/>
    </source>
</evidence>
<protein>
    <submittedName>
        <fullName evidence="2">Amidohydrolase</fullName>
    </submittedName>
</protein>
<sequence length="555" mass="60680">MTDRDSKTEVPGDVRVYVARKILTMNPAQPVATHVAVRDGRILAVGGADDMRAWTRVAPDETLRDKVLMPGLVEGHCHLMEGAMWDAVYVGYYDRRGPDGRLWEGLKTPAAVLERLREAQRAMTDDHKPLLAWGYDPIFFEGAPLVARDIDAVSITRPIAILHASVHLMNVNTAMLALAGIDGDTDVEGIVLGEDGEPTGELQEFAAMFPVYRVIGEGLSIAASESVRAIWNFGRVAQLAGVTTATDLVNDLTPSGNANLHEATGHPDYPIRIVPAFAPQRCPQGGPQRVLGAREGNTDKLHYGPVKFIVDGSIQGFTARLRWPGYFNGKPNGLWLIPPAQLVETFLPFHAAGLQMHIHTNGDEATEVVLDAIEKLLERHPRVDHRHTLQHCQMADAAQLTRAKRLGMCVNFFANHVYYWGDAHYSQTMGPDRANRMDPAELARRIGLPFALHSDAPITQLNPLFTAWCAAKRQTSSGRILGESLQLPIADALHAITLGAAFTLGMEHLIGSVEVGKYADFAVFDEDPSAVPLDRLRALPVWGTVLGGKLFRSPA</sequence>
<dbReference type="GO" id="GO:0016810">
    <property type="term" value="F:hydrolase activity, acting on carbon-nitrogen (but not peptide) bonds"/>
    <property type="evidence" value="ECO:0007669"/>
    <property type="project" value="InterPro"/>
</dbReference>
<feature type="domain" description="Amidohydrolase 3" evidence="1">
    <location>
        <begin position="63"/>
        <end position="549"/>
    </location>
</feature>
<dbReference type="Gene3D" id="3.10.310.70">
    <property type="match status" value="1"/>
</dbReference>
<keyword evidence="2" id="KW-0378">Hydrolase</keyword>
<dbReference type="SUPFAM" id="SSF51338">
    <property type="entry name" value="Composite domain of metallo-dependent hydrolases"/>
    <property type="match status" value="1"/>
</dbReference>
<dbReference type="AlphaFoldDB" id="A0A5E4RGY6"/>
<dbReference type="OrthoDB" id="9031471at2"/>
<dbReference type="Gene3D" id="3.20.20.140">
    <property type="entry name" value="Metal-dependent hydrolases"/>
    <property type="match status" value="1"/>
</dbReference>
<dbReference type="EMBL" id="CABPSC010000001">
    <property type="protein sequence ID" value="VVD61279.1"/>
    <property type="molecule type" value="Genomic_DNA"/>
</dbReference>
<keyword evidence="3" id="KW-1185">Reference proteome</keyword>
<dbReference type="PANTHER" id="PTHR22642">
    <property type="entry name" value="IMIDAZOLONEPROPIONASE"/>
    <property type="match status" value="1"/>
</dbReference>
<name>A0A5E4RGY6_9BURK</name>
<gene>
    <name evidence="2" type="ORF">PNO31109_00112</name>
</gene>
<dbReference type="SUPFAM" id="SSF51556">
    <property type="entry name" value="Metallo-dependent hydrolases"/>
    <property type="match status" value="1"/>
</dbReference>